<evidence type="ECO:0000313" key="12">
    <source>
        <dbReference type="EMBL" id="ORX69172.1"/>
    </source>
</evidence>
<evidence type="ECO:0000256" key="10">
    <source>
        <dbReference type="ARBA" id="ARBA00023145"/>
    </source>
</evidence>
<evidence type="ECO:0000313" key="13">
    <source>
        <dbReference type="Proteomes" id="UP000193922"/>
    </source>
</evidence>
<evidence type="ECO:0000256" key="9">
    <source>
        <dbReference type="ARBA" id="ARBA00023049"/>
    </source>
</evidence>
<evidence type="ECO:0000256" key="4">
    <source>
        <dbReference type="ARBA" id="ARBA00022525"/>
    </source>
</evidence>
<dbReference type="OrthoDB" id="3227768at2759"/>
<evidence type="ECO:0000256" key="5">
    <source>
        <dbReference type="ARBA" id="ARBA00022670"/>
    </source>
</evidence>
<keyword evidence="6 11" id="KW-0479">Metal-binding</keyword>
<dbReference type="Gene3D" id="1.10.390.10">
    <property type="entry name" value="Neutral Protease Domain 2"/>
    <property type="match status" value="1"/>
</dbReference>
<dbReference type="SUPFAM" id="SSF55486">
    <property type="entry name" value="Metalloproteases ('zincins'), catalytic domain"/>
    <property type="match status" value="1"/>
</dbReference>
<sequence length="149" mass="16477">MVSSTPTALKLRASYACNTDVVLADYALARGMRALPYSTNMTTSPATYMVLRKEKCEDVHAVRLVRATVLSEVMWNFIEAMGLSVDLFEHGLSRGNLLFLQLLVDSLKLQKKTNPVFTDSQDALLGAKRPRTKGKNADLIVRGFGKRGL</sequence>
<dbReference type="GeneID" id="63804475"/>
<keyword evidence="10 11" id="KW-0865">Zymogen</keyword>
<dbReference type="PANTHER" id="PTHR33478:SF1">
    <property type="entry name" value="EXTRACELLULAR METALLOPROTEINASE MEP"/>
    <property type="match status" value="1"/>
</dbReference>
<dbReference type="Proteomes" id="UP000193922">
    <property type="component" value="Unassembled WGS sequence"/>
</dbReference>
<dbReference type="PANTHER" id="PTHR33478">
    <property type="entry name" value="EXTRACELLULAR METALLOPROTEINASE MEP"/>
    <property type="match status" value="1"/>
</dbReference>
<reference evidence="12 13" key="1">
    <citation type="submission" date="2016-07" db="EMBL/GenBank/DDBJ databases">
        <title>Pervasive Adenine N6-methylation of Active Genes in Fungi.</title>
        <authorList>
            <consortium name="DOE Joint Genome Institute"/>
            <person name="Mondo S.J."/>
            <person name="Dannebaum R.O."/>
            <person name="Kuo R.C."/>
            <person name="Labutti K."/>
            <person name="Haridas S."/>
            <person name="Kuo A."/>
            <person name="Salamov A."/>
            <person name="Ahrendt S.R."/>
            <person name="Lipzen A."/>
            <person name="Sullivan W."/>
            <person name="Andreopoulos W.B."/>
            <person name="Clum A."/>
            <person name="Lindquist E."/>
            <person name="Daum C."/>
            <person name="Ramamoorthy G.K."/>
            <person name="Gryganskyi A."/>
            <person name="Culley D."/>
            <person name="Magnuson J.K."/>
            <person name="James T.Y."/>
            <person name="O'Malley M.A."/>
            <person name="Stajich J.E."/>
            <person name="Spatafora J.W."/>
            <person name="Visel A."/>
            <person name="Grigoriev I.V."/>
        </authorList>
    </citation>
    <scope>NUCLEOTIDE SEQUENCE [LARGE SCALE GENOMIC DNA]</scope>
    <source>
        <strain evidence="12 13">ATCC 12442</strain>
    </source>
</reference>
<dbReference type="InterPro" id="IPR027268">
    <property type="entry name" value="Peptidase_M4/M1_CTD_sf"/>
</dbReference>
<dbReference type="Pfam" id="PF02128">
    <property type="entry name" value="Peptidase_M36"/>
    <property type="match status" value="1"/>
</dbReference>
<comment type="cofactor">
    <cofactor evidence="1 11">
        <name>Zn(2+)</name>
        <dbReference type="ChEBI" id="CHEBI:29105"/>
    </cofactor>
</comment>
<keyword evidence="5 11" id="KW-0645">Protease</keyword>
<keyword evidence="4 11" id="KW-0964">Secreted</keyword>
<dbReference type="InterPro" id="IPR001842">
    <property type="entry name" value="Peptidase_M36"/>
</dbReference>
<evidence type="ECO:0000256" key="1">
    <source>
        <dbReference type="ARBA" id="ARBA00001947"/>
    </source>
</evidence>
<protein>
    <recommendedName>
        <fullName evidence="11">Extracellular metalloproteinase</fullName>
        <ecNumber evidence="11">3.4.24.-</ecNumber>
    </recommendedName>
    <alternativeName>
        <fullName evidence="11">Fungalysin</fullName>
    </alternativeName>
</protein>
<organism evidence="12 13">
    <name type="scientific">Linderina pennispora</name>
    <dbReference type="NCBI Taxonomy" id="61395"/>
    <lineage>
        <taxon>Eukaryota</taxon>
        <taxon>Fungi</taxon>
        <taxon>Fungi incertae sedis</taxon>
        <taxon>Zoopagomycota</taxon>
        <taxon>Kickxellomycotina</taxon>
        <taxon>Kickxellomycetes</taxon>
        <taxon>Kickxellales</taxon>
        <taxon>Kickxellaceae</taxon>
        <taxon>Linderina</taxon>
    </lineage>
</organism>
<keyword evidence="8 11" id="KW-0862">Zinc</keyword>
<keyword evidence="9 11" id="KW-0482">Metalloprotease</keyword>
<evidence type="ECO:0000256" key="2">
    <source>
        <dbReference type="ARBA" id="ARBA00004613"/>
    </source>
</evidence>
<proteinExistence type="inferred from homology"/>
<evidence type="ECO:0000256" key="11">
    <source>
        <dbReference type="RuleBase" id="RU364017"/>
    </source>
</evidence>
<evidence type="ECO:0000256" key="7">
    <source>
        <dbReference type="ARBA" id="ARBA00022801"/>
    </source>
</evidence>
<dbReference type="GO" id="GO:0006508">
    <property type="term" value="P:proteolysis"/>
    <property type="evidence" value="ECO:0007669"/>
    <property type="project" value="UniProtKB-KW"/>
</dbReference>
<keyword evidence="7 11" id="KW-0378">Hydrolase</keyword>
<comment type="similarity">
    <text evidence="3 11">Belongs to the peptidase M36 family.</text>
</comment>
<dbReference type="InterPro" id="IPR050371">
    <property type="entry name" value="Fungal_virulence_M36"/>
</dbReference>
<gene>
    <name evidence="12" type="ORF">DL89DRAFT_268177</name>
</gene>
<evidence type="ECO:0000256" key="6">
    <source>
        <dbReference type="ARBA" id="ARBA00022723"/>
    </source>
</evidence>
<dbReference type="GO" id="GO:0005615">
    <property type="term" value="C:extracellular space"/>
    <property type="evidence" value="ECO:0007669"/>
    <property type="project" value="InterPro"/>
</dbReference>
<dbReference type="GO" id="GO:0004222">
    <property type="term" value="F:metalloendopeptidase activity"/>
    <property type="evidence" value="ECO:0007669"/>
    <property type="project" value="InterPro"/>
</dbReference>
<dbReference type="AlphaFoldDB" id="A0A1Y1W6W7"/>
<comment type="caution">
    <text evidence="12">The sequence shown here is derived from an EMBL/GenBank/DDBJ whole genome shotgun (WGS) entry which is preliminary data.</text>
</comment>
<dbReference type="GO" id="GO:0008270">
    <property type="term" value="F:zinc ion binding"/>
    <property type="evidence" value="ECO:0007669"/>
    <property type="project" value="InterPro"/>
</dbReference>
<comment type="subcellular location">
    <subcellularLocation>
        <location evidence="2 11">Secreted</location>
    </subcellularLocation>
</comment>
<name>A0A1Y1W6W7_9FUNG</name>
<dbReference type="EMBL" id="MCFD01000008">
    <property type="protein sequence ID" value="ORX69172.1"/>
    <property type="molecule type" value="Genomic_DNA"/>
</dbReference>
<keyword evidence="13" id="KW-1185">Reference proteome</keyword>
<evidence type="ECO:0000256" key="3">
    <source>
        <dbReference type="ARBA" id="ARBA00006006"/>
    </source>
</evidence>
<dbReference type="EC" id="3.4.24.-" evidence="11"/>
<dbReference type="RefSeq" id="XP_040742904.1">
    <property type="nucleotide sequence ID" value="XM_040887827.1"/>
</dbReference>
<evidence type="ECO:0000256" key="8">
    <source>
        <dbReference type="ARBA" id="ARBA00022833"/>
    </source>
</evidence>
<accession>A0A1Y1W6W7</accession>